<dbReference type="Pfam" id="PF04689">
    <property type="entry name" value="S1FA"/>
    <property type="match status" value="1"/>
</dbReference>
<evidence type="ECO:0000256" key="6">
    <source>
        <dbReference type="ARBA" id="ARBA00023125"/>
    </source>
</evidence>
<proteinExistence type="inferred from homology"/>
<dbReference type="GO" id="GO:0006355">
    <property type="term" value="P:regulation of DNA-templated transcription"/>
    <property type="evidence" value="ECO:0007669"/>
    <property type="project" value="InterPro"/>
</dbReference>
<evidence type="ECO:0000256" key="4">
    <source>
        <dbReference type="ARBA" id="ARBA00022491"/>
    </source>
</evidence>
<evidence type="ECO:0000256" key="10">
    <source>
        <dbReference type="SAM" id="Phobius"/>
    </source>
</evidence>
<keyword evidence="10" id="KW-1133">Transmembrane helix</keyword>
<evidence type="ECO:0000256" key="7">
    <source>
        <dbReference type="ARBA" id="ARBA00023163"/>
    </source>
</evidence>
<sequence>MDDDIVMLDKLPPHLKPLLDTFIKDAKSEVKYSSRLIVLLIIVGLLVIFLVGNFILYKYAMKNLPPRKTKPKSKSKKKIKKERLLMQGE</sequence>
<dbReference type="PANTHER" id="PTHR35298:SF11">
    <property type="entry name" value="DNA-BINDING PROTEIN S1FA1-RELATED"/>
    <property type="match status" value="1"/>
</dbReference>
<comment type="function">
    <text evidence="1">DNA-binding protein that specifically recognizes a negative element (S1F) within the RPS1 promoter.</text>
</comment>
<keyword evidence="6" id="KW-0238">DNA-binding</keyword>
<feature type="transmembrane region" description="Helical" evidence="10">
    <location>
        <begin position="36"/>
        <end position="60"/>
    </location>
</feature>
<evidence type="ECO:0000313" key="13">
    <source>
        <dbReference type="Proteomes" id="UP000525078"/>
    </source>
</evidence>
<dbReference type="EMBL" id="JAATIP010000278">
    <property type="protein sequence ID" value="KAF4354648.1"/>
    <property type="molecule type" value="Genomic_DNA"/>
</dbReference>
<evidence type="ECO:0000256" key="2">
    <source>
        <dbReference type="ARBA" id="ARBA00004123"/>
    </source>
</evidence>
<evidence type="ECO:0000256" key="1">
    <source>
        <dbReference type="ARBA" id="ARBA00002946"/>
    </source>
</evidence>
<dbReference type="GO" id="GO:0005634">
    <property type="term" value="C:nucleus"/>
    <property type="evidence" value="ECO:0007669"/>
    <property type="project" value="UniProtKB-SubCell"/>
</dbReference>
<name>A0A7J6E882_CANSA</name>
<keyword evidence="5" id="KW-0805">Transcription regulation</keyword>
<keyword evidence="10" id="KW-0812">Transmembrane</keyword>
<gene>
    <name evidence="11" type="ORF">F8388_009639</name>
    <name evidence="12" type="ORF">G4B88_005307</name>
</gene>
<comment type="caution">
    <text evidence="11">The sequence shown here is derived from an EMBL/GenBank/DDBJ whole genome shotgun (WGS) entry which is preliminary data.</text>
</comment>
<keyword evidence="7" id="KW-0804">Transcription</keyword>
<dbReference type="Proteomes" id="UP000525078">
    <property type="component" value="Unassembled WGS sequence"/>
</dbReference>
<accession>A0A7J6E882</accession>
<keyword evidence="10" id="KW-0472">Membrane</keyword>
<evidence type="ECO:0000313" key="14">
    <source>
        <dbReference type="Proteomes" id="UP000583929"/>
    </source>
</evidence>
<comment type="similarity">
    <text evidence="3">Belongs to the S1FA transcription factor family.</text>
</comment>
<evidence type="ECO:0000313" key="11">
    <source>
        <dbReference type="EMBL" id="KAF4354648.1"/>
    </source>
</evidence>
<reference evidence="13 14" key="1">
    <citation type="journal article" date="2020" name="bioRxiv">
        <title>Sequence and annotation of 42 cannabis genomes reveals extensive copy number variation in cannabinoid synthesis and pathogen resistance genes.</title>
        <authorList>
            <person name="Mckernan K.J."/>
            <person name="Helbert Y."/>
            <person name="Kane L.T."/>
            <person name="Ebling H."/>
            <person name="Zhang L."/>
            <person name="Liu B."/>
            <person name="Eaton Z."/>
            <person name="Mclaughlin S."/>
            <person name="Kingan S."/>
            <person name="Baybayan P."/>
            <person name="Concepcion G."/>
            <person name="Jordan M."/>
            <person name="Riva A."/>
            <person name="Barbazuk W."/>
            <person name="Harkins T."/>
        </authorList>
    </citation>
    <scope>NUCLEOTIDE SEQUENCE [LARGE SCALE GENOMIC DNA]</scope>
    <source>
        <strain evidence="13 14">cv. Jamaican Lion 4</strain>
        <strain evidence="12">Father</strain>
        <strain evidence="11">Mother</strain>
        <tissue evidence="11">Leaf</tissue>
    </source>
</reference>
<evidence type="ECO:0000256" key="9">
    <source>
        <dbReference type="SAM" id="MobiDB-lite"/>
    </source>
</evidence>
<evidence type="ECO:0000313" key="12">
    <source>
        <dbReference type="EMBL" id="KAF4392348.1"/>
    </source>
</evidence>
<protein>
    <submittedName>
        <fullName evidence="11">Uncharacterized protein</fullName>
    </submittedName>
</protein>
<dbReference type="Proteomes" id="UP000583929">
    <property type="component" value="Unassembled WGS sequence"/>
</dbReference>
<dbReference type="PANTHER" id="PTHR35298">
    <property type="entry name" value="DNA-BINDING PROTEIN S1FA2"/>
    <property type="match status" value="1"/>
</dbReference>
<keyword evidence="4" id="KW-0678">Repressor</keyword>
<dbReference type="AlphaFoldDB" id="A0A7J6E882"/>
<evidence type="ECO:0000256" key="3">
    <source>
        <dbReference type="ARBA" id="ARBA00007382"/>
    </source>
</evidence>
<evidence type="ECO:0000256" key="5">
    <source>
        <dbReference type="ARBA" id="ARBA00023015"/>
    </source>
</evidence>
<keyword evidence="8" id="KW-0539">Nucleus</keyword>
<feature type="compositionally biased region" description="Basic residues" evidence="9">
    <location>
        <begin position="66"/>
        <end position="81"/>
    </location>
</feature>
<organism evidence="11 13">
    <name type="scientific">Cannabis sativa</name>
    <name type="common">Hemp</name>
    <name type="synonym">Marijuana</name>
    <dbReference type="NCBI Taxonomy" id="3483"/>
    <lineage>
        <taxon>Eukaryota</taxon>
        <taxon>Viridiplantae</taxon>
        <taxon>Streptophyta</taxon>
        <taxon>Embryophyta</taxon>
        <taxon>Tracheophyta</taxon>
        <taxon>Spermatophyta</taxon>
        <taxon>Magnoliopsida</taxon>
        <taxon>eudicotyledons</taxon>
        <taxon>Gunneridae</taxon>
        <taxon>Pentapetalae</taxon>
        <taxon>rosids</taxon>
        <taxon>fabids</taxon>
        <taxon>Rosales</taxon>
        <taxon>Cannabaceae</taxon>
        <taxon>Cannabis</taxon>
    </lineage>
</organism>
<feature type="region of interest" description="Disordered" evidence="9">
    <location>
        <begin position="66"/>
        <end position="89"/>
    </location>
</feature>
<dbReference type="InterPro" id="IPR006779">
    <property type="entry name" value="S1FA_DNA-bd"/>
</dbReference>
<keyword evidence="14" id="KW-1185">Reference proteome</keyword>
<evidence type="ECO:0000256" key="8">
    <source>
        <dbReference type="ARBA" id="ARBA00023242"/>
    </source>
</evidence>
<comment type="subcellular location">
    <subcellularLocation>
        <location evidence="2">Nucleus</location>
    </subcellularLocation>
</comment>
<dbReference type="EMBL" id="JAATIQ010000053">
    <property type="protein sequence ID" value="KAF4392348.1"/>
    <property type="molecule type" value="Genomic_DNA"/>
</dbReference>
<dbReference type="GO" id="GO:0003677">
    <property type="term" value="F:DNA binding"/>
    <property type="evidence" value="ECO:0007669"/>
    <property type="project" value="UniProtKB-KW"/>
</dbReference>